<evidence type="ECO:0000313" key="9">
    <source>
        <dbReference type="Proteomes" id="UP001583177"/>
    </source>
</evidence>
<keyword evidence="9" id="KW-1185">Reference proteome</keyword>
<dbReference type="PANTHER" id="PTHR23502">
    <property type="entry name" value="MAJOR FACILITATOR SUPERFAMILY"/>
    <property type="match status" value="1"/>
</dbReference>
<feature type="region of interest" description="Disordered" evidence="5">
    <location>
        <begin position="1"/>
        <end position="28"/>
    </location>
</feature>
<comment type="subcellular location">
    <subcellularLocation>
        <location evidence="1">Membrane</location>
        <topology evidence="1">Multi-pass membrane protein</topology>
    </subcellularLocation>
</comment>
<comment type="caution">
    <text evidence="8">The sequence shown here is derived from an EMBL/GenBank/DDBJ whole genome shotgun (WGS) entry which is preliminary data.</text>
</comment>
<evidence type="ECO:0000256" key="6">
    <source>
        <dbReference type="SAM" id="Phobius"/>
    </source>
</evidence>
<sequence length="572" mass="62898">MSTPPRIHLEVPRSPSLEDGPWSPQFPDQTYYYDGRPRALLDEERGEARISSETIASPYHPAEPKKNPDLVTWNGPNDPENPKNWPRGKKWTTTMLVSAFTFISPVSSSMVAPALGRMAIDLGITSSVESQMTLSIFVLAFAVGPLFFGPLSESFGRWPILLLTNFFYLVFNLGCGLSKTGAQMLVFRFLSGIGGSAPLAVGGGVLSDCWAPEERGKAVGIYSLAPLLGPVIGPLAGGFIAENTTWRWVFYATTITAIVIEFAGVYHLPESHHTIILQKRRDRLAKETGNQNLYIAKDKQETLLRSIASSMARPTRLLATQPIVQLIALYMGYLFGLFYLILSTFPTLYREVYHQGLGIGGLHYISLGVGFTLGAQVNAQITDRLYKKLTAKHYQKLELEKHTDSQCNCSCSCHKAHGNEPPVKPPPGGPPGMPRKGQPEFRIPSMFVGSLLIPVGLFWYGWSAQARLHWIMPDIGITIFAAGSITCLQCMQAYIIDSYTRFAASGMAAVIVLRSLAGFAFPLFAPYMYASLGYGWGNSVLGFVSIAVGIPAPYLFWFYGHKLRAKSKYAIG</sequence>
<feature type="transmembrane region" description="Helical" evidence="6">
    <location>
        <begin position="158"/>
        <end position="178"/>
    </location>
</feature>
<evidence type="ECO:0000256" key="3">
    <source>
        <dbReference type="ARBA" id="ARBA00022989"/>
    </source>
</evidence>
<reference evidence="8 9" key="1">
    <citation type="journal article" date="2024" name="IMA Fungus">
        <title>IMA Genome - F19 : A genome assembly and annotation guide to empower mycologists, including annotated draft genome sequences of Ceratocystis pirilliformis, Diaporthe australafricana, Fusarium ophioides, Paecilomyces lecythidis, and Sporothrix stenoceras.</title>
        <authorList>
            <person name="Aylward J."/>
            <person name="Wilson A.M."/>
            <person name="Visagie C.M."/>
            <person name="Spraker J."/>
            <person name="Barnes I."/>
            <person name="Buitendag C."/>
            <person name="Ceriani C."/>
            <person name="Del Mar Angel L."/>
            <person name="du Plessis D."/>
            <person name="Fuchs T."/>
            <person name="Gasser K."/>
            <person name="Kramer D."/>
            <person name="Li W."/>
            <person name="Munsamy K."/>
            <person name="Piso A."/>
            <person name="Price J.L."/>
            <person name="Sonnekus B."/>
            <person name="Thomas C."/>
            <person name="van der Nest A."/>
            <person name="van Dijk A."/>
            <person name="van Heerden A."/>
            <person name="van Vuuren N."/>
            <person name="Yilmaz N."/>
            <person name="Duong T.A."/>
            <person name="van der Merwe N.A."/>
            <person name="Wingfield M.J."/>
            <person name="Wingfield B.D."/>
        </authorList>
    </citation>
    <scope>NUCLEOTIDE SEQUENCE [LARGE SCALE GENOMIC DNA]</scope>
    <source>
        <strain evidence="8 9">CMW 18300</strain>
    </source>
</reference>
<feature type="domain" description="Major facilitator superfamily (MFS) profile" evidence="7">
    <location>
        <begin position="93"/>
        <end position="564"/>
    </location>
</feature>
<dbReference type="InterPro" id="IPR036259">
    <property type="entry name" value="MFS_trans_sf"/>
</dbReference>
<dbReference type="CDD" id="cd17323">
    <property type="entry name" value="MFS_Tpo1_MDR_like"/>
    <property type="match status" value="1"/>
</dbReference>
<feature type="transmembrane region" description="Helical" evidence="6">
    <location>
        <begin position="95"/>
        <end position="120"/>
    </location>
</feature>
<evidence type="ECO:0000313" key="8">
    <source>
        <dbReference type="EMBL" id="KAL1856305.1"/>
    </source>
</evidence>
<proteinExistence type="predicted"/>
<gene>
    <name evidence="8" type="ORF">Daus18300_010790</name>
</gene>
<feature type="transmembrane region" description="Helical" evidence="6">
    <location>
        <begin position="185"/>
        <end position="207"/>
    </location>
</feature>
<organism evidence="8 9">
    <name type="scientific">Diaporthe australafricana</name>
    <dbReference type="NCBI Taxonomy" id="127596"/>
    <lineage>
        <taxon>Eukaryota</taxon>
        <taxon>Fungi</taxon>
        <taxon>Dikarya</taxon>
        <taxon>Ascomycota</taxon>
        <taxon>Pezizomycotina</taxon>
        <taxon>Sordariomycetes</taxon>
        <taxon>Sordariomycetidae</taxon>
        <taxon>Diaporthales</taxon>
        <taxon>Diaporthaceae</taxon>
        <taxon>Diaporthe</taxon>
    </lineage>
</organism>
<keyword evidence="4 6" id="KW-0472">Membrane</keyword>
<dbReference type="InterPro" id="IPR011701">
    <property type="entry name" value="MFS"/>
</dbReference>
<feature type="transmembrane region" description="Helical" evidence="6">
    <location>
        <begin position="468"/>
        <end position="490"/>
    </location>
</feature>
<keyword evidence="3 6" id="KW-1133">Transmembrane helix</keyword>
<dbReference type="Gene3D" id="1.20.1250.20">
    <property type="entry name" value="MFS general substrate transporter like domains"/>
    <property type="match status" value="1"/>
</dbReference>
<evidence type="ECO:0000256" key="5">
    <source>
        <dbReference type="SAM" id="MobiDB-lite"/>
    </source>
</evidence>
<feature type="region of interest" description="Disordered" evidence="5">
    <location>
        <begin position="43"/>
        <end position="88"/>
    </location>
</feature>
<evidence type="ECO:0000256" key="2">
    <source>
        <dbReference type="ARBA" id="ARBA00022692"/>
    </source>
</evidence>
<feature type="transmembrane region" description="Helical" evidence="6">
    <location>
        <begin position="502"/>
        <end position="524"/>
    </location>
</feature>
<feature type="transmembrane region" description="Helical" evidence="6">
    <location>
        <begin position="323"/>
        <end position="342"/>
    </location>
</feature>
<evidence type="ECO:0000256" key="4">
    <source>
        <dbReference type="ARBA" id="ARBA00023136"/>
    </source>
</evidence>
<dbReference type="PROSITE" id="PS50850">
    <property type="entry name" value="MFS"/>
    <property type="match status" value="1"/>
</dbReference>
<keyword evidence="2 6" id="KW-0812">Transmembrane</keyword>
<evidence type="ECO:0000256" key="1">
    <source>
        <dbReference type="ARBA" id="ARBA00004141"/>
    </source>
</evidence>
<feature type="transmembrane region" description="Helical" evidence="6">
    <location>
        <begin position="219"/>
        <end position="241"/>
    </location>
</feature>
<accession>A0ABR3W962</accession>
<feature type="transmembrane region" description="Helical" evidence="6">
    <location>
        <begin position="248"/>
        <end position="268"/>
    </location>
</feature>
<protein>
    <recommendedName>
        <fullName evidence="7">Major facilitator superfamily (MFS) profile domain-containing protein</fullName>
    </recommendedName>
</protein>
<dbReference type="EMBL" id="JAWRVE010000123">
    <property type="protein sequence ID" value="KAL1856305.1"/>
    <property type="molecule type" value="Genomic_DNA"/>
</dbReference>
<dbReference type="Proteomes" id="UP001583177">
    <property type="component" value="Unassembled WGS sequence"/>
</dbReference>
<evidence type="ECO:0000259" key="7">
    <source>
        <dbReference type="PROSITE" id="PS50850"/>
    </source>
</evidence>
<feature type="transmembrane region" description="Helical" evidence="6">
    <location>
        <begin position="536"/>
        <end position="559"/>
    </location>
</feature>
<dbReference type="SUPFAM" id="SSF103473">
    <property type="entry name" value="MFS general substrate transporter"/>
    <property type="match status" value="1"/>
</dbReference>
<feature type="transmembrane region" description="Helical" evidence="6">
    <location>
        <begin position="443"/>
        <end position="462"/>
    </location>
</feature>
<dbReference type="InterPro" id="IPR020846">
    <property type="entry name" value="MFS_dom"/>
</dbReference>
<name>A0ABR3W962_9PEZI</name>
<dbReference type="PANTHER" id="PTHR23502:SF143">
    <property type="entry name" value="MULTIDRUG TRANSPORTER, PUTATIVE (AFU_ORTHOLOGUE AFUA_7G04900)-RELATED"/>
    <property type="match status" value="1"/>
</dbReference>
<dbReference type="Pfam" id="PF07690">
    <property type="entry name" value="MFS_1"/>
    <property type="match status" value="1"/>
</dbReference>
<feature type="transmembrane region" description="Helical" evidence="6">
    <location>
        <begin position="132"/>
        <end position="152"/>
    </location>
</feature>